<feature type="region of interest" description="Disordered" evidence="1">
    <location>
        <begin position="1"/>
        <end position="25"/>
    </location>
</feature>
<dbReference type="AlphaFoldDB" id="A0A9Q7UWQ0"/>
<evidence type="ECO:0000313" key="3">
    <source>
        <dbReference type="Proteomes" id="UP000254259"/>
    </source>
</evidence>
<gene>
    <name evidence="2" type="ORF">CBM2636_20496</name>
</gene>
<evidence type="ECO:0000313" key="2">
    <source>
        <dbReference type="EMBL" id="SPD65970.1"/>
    </source>
</evidence>
<reference evidence="2 3" key="1">
    <citation type="submission" date="2018-01" db="EMBL/GenBank/DDBJ databases">
        <authorList>
            <person name="Clerissi C."/>
        </authorList>
    </citation>
    <scope>NUCLEOTIDE SEQUENCE [LARGE SCALE GENOMIC DNA]</scope>
    <source>
        <strain evidence="2">Cupriavidus taiwanensis SWF 66322</strain>
    </source>
</reference>
<protein>
    <submittedName>
        <fullName evidence="2">Uncharacterized protein</fullName>
    </submittedName>
</protein>
<dbReference type="EMBL" id="LT984813">
    <property type="protein sequence ID" value="SPD65970.1"/>
    <property type="molecule type" value="Genomic_DNA"/>
</dbReference>
<evidence type="ECO:0000256" key="1">
    <source>
        <dbReference type="SAM" id="MobiDB-lite"/>
    </source>
</evidence>
<organism evidence="2 3">
    <name type="scientific">Cupriavidus taiwanensis</name>
    <dbReference type="NCBI Taxonomy" id="164546"/>
    <lineage>
        <taxon>Bacteria</taxon>
        <taxon>Pseudomonadati</taxon>
        <taxon>Pseudomonadota</taxon>
        <taxon>Betaproteobacteria</taxon>
        <taxon>Burkholderiales</taxon>
        <taxon>Burkholderiaceae</taxon>
        <taxon>Cupriavidus</taxon>
    </lineage>
</organism>
<name>A0A9Q7UWQ0_9BURK</name>
<proteinExistence type="predicted"/>
<accession>A0A9Q7UWQ0</accession>
<dbReference type="Proteomes" id="UP000254259">
    <property type="component" value="Chromosome CBM2636"/>
</dbReference>
<sequence>MRFTWLGTQGAGLSAPQGASVSAPL</sequence>